<evidence type="ECO:0000259" key="1">
    <source>
        <dbReference type="Pfam" id="PF00534"/>
    </source>
</evidence>
<protein>
    <recommendedName>
        <fullName evidence="1">Glycosyl transferase family 1 domain-containing protein</fullName>
    </recommendedName>
</protein>
<dbReference type="CDD" id="cd01635">
    <property type="entry name" value="Glycosyltransferase_GTB-type"/>
    <property type="match status" value="1"/>
</dbReference>
<dbReference type="AlphaFoldDB" id="A0A1W2BIY5"/>
<proteinExistence type="predicted"/>
<keyword evidence="3" id="KW-1185">Reference proteome</keyword>
<dbReference type="Gene3D" id="3.40.50.2000">
    <property type="entry name" value="Glycogen Phosphorylase B"/>
    <property type="match status" value="1"/>
</dbReference>
<evidence type="ECO:0000313" key="3">
    <source>
        <dbReference type="Proteomes" id="UP000192678"/>
    </source>
</evidence>
<reference evidence="2 3" key="1">
    <citation type="submission" date="2017-04" db="EMBL/GenBank/DDBJ databases">
        <authorList>
            <person name="Afonso C.L."/>
            <person name="Miller P.J."/>
            <person name="Scott M.A."/>
            <person name="Spackman E."/>
            <person name="Goraichik I."/>
            <person name="Dimitrov K.M."/>
            <person name="Suarez D.L."/>
            <person name="Swayne D.E."/>
        </authorList>
    </citation>
    <scope>NUCLEOTIDE SEQUENCE [LARGE SCALE GENOMIC DNA]</scope>
    <source>
        <strain evidence="2 3">DSM 19625</strain>
    </source>
</reference>
<dbReference type="Pfam" id="PF00534">
    <property type="entry name" value="Glycos_transf_1"/>
    <property type="match status" value="1"/>
</dbReference>
<dbReference type="RefSeq" id="WP_084288468.1">
    <property type="nucleotide sequence ID" value="NZ_FWYB01000002.1"/>
</dbReference>
<dbReference type="Proteomes" id="UP000192678">
    <property type="component" value="Unassembled WGS sequence"/>
</dbReference>
<gene>
    <name evidence="2" type="ORF">SAMN04488101_102514</name>
</gene>
<dbReference type="STRING" id="475255.SAMN04488101_102514"/>
<name>A0A1W2BIY5_9SPHI</name>
<dbReference type="InterPro" id="IPR001296">
    <property type="entry name" value="Glyco_trans_1"/>
</dbReference>
<dbReference type="OrthoDB" id="5516294at2"/>
<organism evidence="2 3">
    <name type="scientific">Pedobacter nyackensis</name>
    <dbReference type="NCBI Taxonomy" id="475255"/>
    <lineage>
        <taxon>Bacteria</taxon>
        <taxon>Pseudomonadati</taxon>
        <taxon>Bacteroidota</taxon>
        <taxon>Sphingobacteriia</taxon>
        <taxon>Sphingobacteriales</taxon>
        <taxon>Sphingobacteriaceae</taxon>
        <taxon>Pedobacter</taxon>
    </lineage>
</organism>
<dbReference type="GO" id="GO:0016757">
    <property type="term" value="F:glycosyltransferase activity"/>
    <property type="evidence" value="ECO:0007669"/>
    <property type="project" value="InterPro"/>
</dbReference>
<feature type="domain" description="Glycosyl transferase family 1" evidence="1">
    <location>
        <begin position="200"/>
        <end position="320"/>
    </location>
</feature>
<dbReference type="EMBL" id="FWYB01000002">
    <property type="protein sequence ID" value="SMC72831.1"/>
    <property type="molecule type" value="Genomic_DNA"/>
</dbReference>
<evidence type="ECO:0000313" key="2">
    <source>
        <dbReference type="EMBL" id="SMC72831.1"/>
    </source>
</evidence>
<dbReference type="SUPFAM" id="SSF53756">
    <property type="entry name" value="UDP-Glycosyltransferase/glycogen phosphorylase"/>
    <property type="match status" value="1"/>
</dbReference>
<sequence>MNLKRSIAKRVNRIFAIEKGKVAERPIINLYNTNYDKRVLISYIQAPFRETNSFKHQNYLTSHIVAESFSERCYNVDVIDYRGDFDIEYESYSAIFGFGANFERSFYSKRKDIPRIHFITGAHPDLQNAMSLQSVNDFYDISGLWLPTEANIIADNCYYSTFGPDASVILAQGFVFEDHKKRVKGRLHSLNNNILGVFKEFRPKEGSNNNFLYLSGSRLITKGLHILLEVAKQRKDLNFYIVVFDIDQDLSRYYHDLLWNSSNVFLYQNLRMDSEEMRLVVENCSYCIAPSYIDGLPGGTIEPMVAGLVPIVSKYCGFPSEEFIFELGDLSVSGLNETIDRALSMDNQSYLEASNAVKDYALENYSVSNVKQALLEILDAELL</sequence>
<accession>A0A1W2BIY5</accession>